<dbReference type="AlphaFoldDB" id="A0A154BSW6"/>
<sequence length="109" mass="12336">MDRVWLKLIGVMVFASIIKYVVISPLFWVAVDLGALAACYFLLRAIPYINLRTSMLYLSGFTAISILVDLGILGGLAGNILSLLVIGWLLWRNNSPRIKKQPLRHKWHK</sequence>
<dbReference type="STRING" id="1794912.AXX12_02310"/>
<reference evidence="2 3" key="1">
    <citation type="submission" date="2016-02" db="EMBL/GenBank/DDBJ databases">
        <title>Anaerosporomusa subterraneum gen. nov., sp. nov., a spore-forming obligate anaerobe isolated from saprolite.</title>
        <authorList>
            <person name="Choi J.K."/>
            <person name="Shah M."/>
            <person name="Yee N."/>
        </authorList>
    </citation>
    <scope>NUCLEOTIDE SEQUENCE [LARGE SCALE GENOMIC DNA]</scope>
    <source>
        <strain evidence="2 3">RU4</strain>
    </source>
</reference>
<evidence type="ECO:0000313" key="3">
    <source>
        <dbReference type="Proteomes" id="UP000076268"/>
    </source>
</evidence>
<feature type="transmembrane region" description="Helical" evidence="1">
    <location>
        <begin position="20"/>
        <end position="43"/>
    </location>
</feature>
<keyword evidence="1" id="KW-1133">Transmembrane helix</keyword>
<comment type="caution">
    <text evidence="2">The sequence shown here is derived from an EMBL/GenBank/DDBJ whole genome shotgun (WGS) entry which is preliminary data.</text>
</comment>
<name>A0A154BSW6_ANASB</name>
<feature type="transmembrane region" description="Helical" evidence="1">
    <location>
        <begin position="63"/>
        <end position="91"/>
    </location>
</feature>
<dbReference type="OrthoDB" id="1683277at2"/>
<accession>A0A154BSW6</accession>
<keyword evidence="1" id="KW-0812">Transmembrane</keyword>
<dbReference type="EMBL" id="LSGP01000013">
    <property type="protein sequence ID" value="KYZ76997.1"/>
    <property type="molecule type" value="Genomic_DNA"/>
</dbReference>
<keyword evidence="3" id="KW-1185">Reference proteome</keyword>
<evidence type="ECO:0000313" key="2">
    <source>
        <dbReference type="EMBL" id="KYZ76997.1"/>
    </source>
</evidence>
<proteinExistence type="predicted"/>
<dbReference type="RefSeq" id="WP_066238516.1">
    <property type="nucleotide sequence ID" value="NZ_LSGP01000013.1"/>
</dbReference>
<evidence type="ECO:0000256" key="1">
    <source>
        <dbReference type="SAM" id="Phobius"/>
    </source>
</evidence>
<protein>
    <submittedName>
        <fullName evidence="2">Uncharacterized protein</fullName>
    </submittedName>
</protein>
<dbReference type="Proteomes" id="UP000076268">
    <property type="component" value="Unassembled WGS sequence"/>
</dbReference>
<gene>
    <name evidence="2" type="ORF">AXX12_02310</name>
</gene>
<keyword evidence="1" id="KW-0472">Membrane</keyword>
<organism evidence="2 3">
    <name type="scientific">Anaerosporomusa subterranea</name>
    <dbReference type="NCBI Taxonomy" id="1794912"/>
    <lineage>
        <taxon>Bacteria</taxon>
        <taxon>Bacillati</taxon>
        <taxon>Bacillota</taxon>
        <taxon>Negativicutes</taxon>
        <taxon>Acetonemataceae</taxon>
        <taxon>Anaerosporomusa</taxon>
    </lineage>
</organism>